<feature type="active site" description="Schiff-base intermediate with substrate" evidence="11">
    <location>
        <position position="248"/>
    </location>
</feature>
<protein>
    <recommendedName>
        <fullName evidence="5 14">Delta-aminolevulinic acid dehydratase</fullName>
        <ecNumber evidence="4 14">4.2.1.24</ecNumber>
    </recommendedName>
</protein>
<evidence type="ECO:0000256" key="3">
    <source>
        <dbReference type="ARBA" id="ARBA00011823"/>
    </source>
</evidence>
<feature type="binding site" evidence="12">
    <location>
        <position position="313"/>
    </location>
    <ligand>
        <name>5-aminolevulinate</name>
        <dbReference type="ChEBI" id="CHEBI:356416"/>
        <label>2</label>
    </ligand>
</feature>
<evidence type="ECO:0000256" key="7">
    <source>
        <dbReference type="ARBA" id="ARBA00023239"/>
    </source>
</evidence>
<evidence type="ECO:0000313" key="16">
    <source>
        <dbReference type="EMBL" id="SDP01222.1"/>
    </source>
</evidence>
<keyword evidence="6" id="KW-0350">Heme biosynthesis</keyword>
<evidence type="ECO:0000256" key="12">
    <source>
        <dbReference type="PIRSR" id="PIRSR001415-2"/>
    </source>
</evidence>
<feature type="binding site" evidence="13">
    <location>
        <position position="233"/>
    </location>
    <ligand>
        <name>Mg(2+)</name>
        <dbReference type="ChEBI" id="CHEBI:18420"/>
    </ligand>
</feature>
<keyword evidence="13" id="KW-0460">Magnesium</keyword>
<dbReference type="RefSeq" id="WP_091375722.1">
    <property type="nucleotide sequence ID" value="NZ_FNDV01000006.1"/>
</dbReference>
<dbReference type="Pfam" id="PF00490">
    <property type="entry name" value="ALAD"/>
    <property type="match status" value="1"/>
</dbReference>
<evidence type="ECO:0000313" key="17">
    <source>
        <dbReference type="Proteomes" id="UP000199651"/>
    </source>
</evidence>
<reference evidence="17" key="1">
    <citation type="submission" date="2016-10" db="EMBL/GenBank/DDBJ databases">
        <authorList>
            <person name="Varghese N."/>
            <person name="Submissions S."/>
        </authorList>
    </citation>
    <scope>NUCLEOTIDE SEQUENCE [LARGE SCALE GENOMIC DNA]</scope>
    <source>
        <strain evidence="17">IBRC-M 10655</strain>
    </source>
</reference>
<dbReference type="PANTHER" id="PTHR11458:SF0">
    <property type="entry name" value="DELTA-AMINOLEVULINIC ACID DEHYDRATASE"/>
    <property type="match status" value="1"/>
</dbReference>
<dbReference type="EMBL" id="FNJB01000006">
    <property type="protein sequence ID" value="SDP01222.1"/>
    <property type="molecule type" value="Genomic_DNA"/>
</dbReference>
<dbReference type="PANTHER" id="PTHR11458">
    <property type="entry name" value="DELTA-AMINOLEVULINIC ACID DEHYDRATASE"/>
    <property type="match status" value="1"/>
</dbReference>
<evidence type="ECO:0000256" key="2">
    <source>
        <dbReference type="ARBA" id="ARBA00008055"/>
    </source>
</evidence>
<evidence type="ECO:0000256" key="15">
    <source>
        <dbReference type="RuleBase" id="RU004161"/>
    </source>
</evidence>
<comment type="subunit">
    <text evidence="3 14">Homooctamer.</text>
</comment>
<dbReference type="GO" id="GO:0008270">
    <property type="term" value="F:zinc ion binding"/>
    <property type="evidence" value="ECO:0007669"/>
    <property type="project" value="TreeGrafter"/>
</dbReference>
<comment type="pathway">
    <text evidence="1">Porphyrin-containing compound metabolism; protoporphyrin-IX biosynthesis; coproporphyrinogen-III from 5-aminolevulinate: step 1/4.</text>
</comment>
<dbReference type="PROSITE" id="PS00169">
    <property type="entry name" value="D_ALA_DEHYDRATASE"/>
    <property type="match status" value="1"/>
</dbReference>
<evidence type="ECO:0000256" key="1">
    <source>
        <dbReference type="ARBA" id="ARBA00004694"/>
    </source>
</evidence>
<evidence type="ECO:0000256" key="13">
    <source>
        <dbReference type="PIRSR" id="PIRSR001415-5"/>
    </source>
</evidence>
<comment type="function">
    <text evidence="9">Catalyzes an early step in the biosynthesis of tetrapyrroles. Binds two molecules of 5-aminolevulinate per subunit, each at a distinct site, and catalyzes their condensation to form porphobilinogen.</text>
</comment>
<dbReference type="Gene3D" id="3.20.20.70">
    <property type="entry name" value="Aldolase class I"/>
    <property type="match status" value="1"/>
</dbReference>
<dbReference type="InterPro" id="IPR001731">
    <property type="entry name" value="ALAD"/>
</dbReference>
<evidence type="ECO:0000256" key="14">
    <source>
        <dbReference type="RuleBase" id="RU000515"/>
    </source>
</evidence>
<dbReference type="Proteomes" id="UP000199651">
    <property type="component" value="Unassembled WGS sequence"/>
</dbReference>
<proteinExistence type="inferred from homology"/>
<dbReference type="AlphaFoldDB" id="A0A1H0P837"/>
<dbReference type="SMART" id="SM01004">
    <property type="entry name" value="ALAD"/>
    <property type="match status" value="1"/>
</dbReference>
<comment type="similarity">
    <text evidence="2 15">Belongs to the ALAD family.</text>
</comment>
<name>A0A1H0P837_9PSEU</name>
<keyword evidence="8 14" id="KW-0627">Porphyrin biosynthesis</keyword>
<dbReference type="EC" id="4.2.1.24" evidence="4 14"/>
<evidence type="ECO:0000256" key="6">
    <source>
        <dbReference type="ARBA" id="ARBA00023133"/>
    </source>
</evidence>
<feature type="binding site" evidence="12">
    <location>
        <position position="206"/>
    </location>
    <ligand>
        <name>5-aminolevulinate</name>
        <dbReference type="ChEBI" id="CHEBI:356416"/>
        <label>1</label>
    </ligand>
</feature>
<accession>A0A1H0P837</accession>
<dbReference type="CDD" id="cd00384">
    <property type="entry name" value="ALAD_PBGS"/>
    <property type="match status" value="1"/>
</dbReference>
<dbReference type="OrthoDB" id="9805001at2"/>
<dbReference type="GO" id="GO:0004655">
    <property type="term" value="F:porphobilinogen synthase activity"/>
    <property type="evidence" value="ECO:0007669"/>
    <property type="project" value="UniProtKB-EC"/>
</dbReference>
<evidence type="ECO:0000256" key="4">
    <source>
        <dbReference type="ARBA" id="ARBA00012053"/>
    </source>
</evidence>
<feature type="active site" description="Schiff-base intermediate with substrate" evidence="11">
    <location>
        <position position="196"/>
    </location>
</feature>
<evidence type="ECO:0000256" key="9">
    <source>
        <dbReference type="ARBA" id="ARBA00025628"/>
    </source>
</evidence>
<dbReference type="STRING" id="504798.SAMN05421871_106451"/>
<evidence type="ECO:0000256" key="8">
    <source>
        <dbReference type="ARBA" id="ARBA00023244"/>
    </source>
</evidence>
<dbReference type="SUPFAM" id="SSF51569">
    <property type="entry name" value="Aldolase"/>
    <property type="match status" value="1"/>
</dbReference>
<dbReference type="InterPro" id="IPR013785">
    <property type="entry name" value="Aldolase_TIM"/>
</dbReference>
<dbReference type="GO" id="GO:0006782">
    <property type="term" value="P:protoporphyrinogen IX biosynthetic process"/>
    <property type="evidence" value="ECO:0007669"/>
    <property type="project" value="UniProtKB-UniPathway"/>
</dbReference>
<dbReference type="NCBIfam" id="NF006762">
    <property type="entry name" value="PRK09283.1"/>
    <property type="match status" value="1"/>
</dbReference>
<keyword evidence="17" id="KW-1185">Reference proteome</keyword>
<dbReference type="PIRSF" id="PIRSF001415">
    <property type="entry name" value="Porphbilin_synth"/>
    <property type="match status" value="1"/>
</dbReference>
<feature type="binding site" evidence="12">
    <location>
        <position position="217"/>
    </location>
    <ligand>
        <name>5-aminolevulinate</name>
        <dbReference type="ChEBI" id="CHEBI:356416"/>
        <label>1</label>
    </ligand>
</feature>
<keyword evidence="7 14" id="KW-0456">Lyase</keyword>
<comment type="catalytic activity">
    <reaction evidence="10 14">
        <text>2 5-aminolevulinate = porphobilinogen + 2 H2O + H(+)</text>
        <dbReference type="Rhea" id="RHEA:24064"/>
        <dbReference type="ChEBI" id="CHEBI:15377"/>
        <dbReference type="ChEBI" id="CHEBI:15378"/>
        <dbReference type="ChEBI" id="CHEBI:58126"/>
        <dbReference type="ChEBI" id="CHEBI:356416"/>
        <dbReference type="EC" id="4.2.1.24"/>
    </reaction>
</comment>
<sequence length="325" mass="34857">MFPNHRPRRLRTTPAMRRLVSETAVRPNQLVLPMFVKEGATEPVAIASMPGVVQHTRDSMRKAALEAVEAGVGGIMLFGVPTTRDAVGSGGTDPNGVLNLALRDLRAELGDETVLMSDLCLDEFTDHGHCGILDAKGNVDNDATLAVYAEMAVAQAEAGAHLLGPSGMMDGQVAVVREALDAAGYLDTGILAYSAKYASAFFGPFREAVESQLTGDRMTYQQDPANIREALRETTLDLTEGADLVMVKPALAYLDVIRAVAEIADVPVAAYQVSGEYAMIEAAAANGWLDRRRTILETLTSIHRAGADVILTYWAVEAAGWLREN</sequence>
<gene>
    <name evidence="16" type="ORF">SAMN05192558_1061</name>
</gene>
<evidence type="ECO:0000256" key="5">
    <source>
        <dbReference type="ARBA" id="ARBA00020771"/>
    </source>
</evidence>
<organism evidence="16 17">
    <name type="scientific">Actinokineospora alba</name>
    <dbReference type="NCBI Taxonomy" id="504798"/>
    <lineage>
        <taxon>Bacteria</taxon>
        <taxon>Bacillati</taxon>
        <taxon>Actinomycetota</taxon>
        <taxon>Actinomycetes</taxon>
        <taxon>Pseudonocardiales</taxon>
        <taxon>Pseudonocardiaceae</taxon>
        <taxon>Actinokineospora</taxon>
    </lineage>
</organism>
<dbReference type="FunFam" id="3.20.20.70:FF:000019">
    <property type="entry name" value="Delta-aminolevulinic acid dehydratase"/>
    <property type="match status" value="1"/>
</dbReference>
<evidence type="ECO:0000256" key="10">
    <source>
        <dbReference type="ARBA" id="ARBA00047651"/>
    </source>
</evidence>
<feature type="binding site" evidence="12">
    <location>
        <position position="274"/>
    </location>
    <ligand>
        <name>5-aminolevulinate</name>
        <dbReference type="ChEBI" id="CHEBI:356416"/>
        <label>2</label>
    </ligand>
</feature>
<dbReference type="PRINTS" id="PR00144">
    <property type="entry name" value="DALDHYDRTASE"/>
</dbReference>
<keyword evidence="13" id="KW-0479">Metal-binding</keyword>
<dbReference type="UniPathway" id="UPA00251">
    <property type="reaction ID" value="UER00318"/>
</dbReference>
<dbReference type="GO" id="GO:0005829">
    <property type="term" value="C:cytosol"/>
    <property type="evidence" value="ECO:0007669"/>
    <property type="project" value="TreeGrafter"/>
</dbReference>
<evidence type="ECO:0000256" key="11">
    <source>
        <dbReference type="PIRSR" id="PIRSR001415-1"/>
    </source>
</evidence>
<dbReference type="InterPro" id="IPR030656">
    <property type="entry name" value="ALAD_AS"/>
</dbReference>